<accession>A0A810NA83</accession>
<keyword evidence="8 9" id="KW-0472">Membrane</keyword>
<evidence type="ECO:0000256" key="4">
    <source>
        <dbReference type="ARBA" id="ARBA00022475"/>
    </source>
</evidence>
<evidence type="ECO:0000256" key="8">
    <source>
        <dbReference type="ARBA" id="ARBA00023136"/>
    </source>
</evidence>
<feature type="transmembrane region" description="Helical" evidence="9">
    <location>
        <begin position="124"/>
        <end position="154"/>
    </location>
</feature>
<comment type="function">
    <text evidence="10">Part of the binding-protein-dependent transport system for phosphate; probably responsible for the translocation of the substrate across the membrane.</text>
</comment>
<dbReference type="GO" id="GO:0005315">
    <property type="term" value="F:phosphate transmembrane transporter activity"/>
    <property type="evidence" value="ECO:0007669"/>
    <property type="project" value="InterPro"/>
</dbReference>
<dbReference type="PANTHER" id="PTHR30425:SF1">
    <property type="entry name" value="PHOSPHATE TRANSPORT SYSTEM PERMEASE PROTEIN PSTC"/>
    <property type="match status" value="1"/>
</dbReference>
<feature type="domain" description="ABC transmembrane type-1" evidence="12">
    <location>
        <begin position="130"/>
        <end position="373"/>
    </location>
</feature>
<proteinExistence type="inferred from homology"/>
<dbReference type="CDD" id="cd06261">
    <property type="entry name" value="TM_PBP2"/>
    <property type="match status" value="1"/>
</dbReference>
<keyword evidence="6 9" id="KW-0812">Transmembrane</keyword>
<dbReference type="NCBIfam" id="TIGR02138">
    <property type="entry name" value="phosphate_pstC"/>
    <property type="match status" value="1"/>
</dbReference>
<dbReference type="KEGG" id="pry:Prubr_73370"/>
<sequence>MVRADAADRHPSAVPPRLGDRDTTVTTTTIGGPGGPDTATPPPAGPVPPADDPGGDGPGPRRIVQRRGPSDLVFRGVARAGGAAVLAIMALVGLFLALQAWPAVEMAGWRFLTVQDWDPAGNNFGVAGVLAGTVLIALVAIAISVPLATGTALYISEYAPRRVRPLLVNLVDLMAAVPSVVYGIWGFFLLQPQLLVAGDQGEGLPRWLATYLGWIPVFKVDGYDPRDPVASPTALTSSTFIAGVVVAMMVAPIITSVMREVFSQAPVGEREGAYALGATRWGMIRSVVLPFGRGGMIGGTMLGLGRALGETIAVFLIVSMVFVVQPHILQNGAGSISALIALRYGDSTALGIAALMAAGLVLFLMTLVVNFVASMVIARSRSGAASEV</sequence>
<dbReference type="GO" id="GO:0005886">
    <property type="term" value="C:plasma membrane"/>
    <property type="evidence" value="ECO:0007669"/>
    <property type="project" value="UniProtKB-SubCell"/>
</dbReference>
<dbReference type="InterPro" id="IPR051124">
    <property type="entry name" value="Phosphate_Transport_Permease"/>
</dbReference>
<keyword evidence="3 9" id="KW-0813">Transport</keyword>
<organism evidence="13 14">
    <name type="scientific">Polymorphospora rubra</name>
    <dbReference type="NCBI Taxonomy" id="338584"/>
    <lineage>
        <taxon>Bacteria</taxon>
        <taxon>Bacillati</taxon>
        <taxon>Actinomycetota</taxon>
        <taxon>Actinomycetes</taxon>
        <taxon>Micromonosporales</taxon>
        <taxon>Micromonosporaceae</taxon>
        <taxon>Polymorphospora</taxon>
    </lineage>
</organism>
<dbReference type="PANTHER" id="PTHR30425">
    <property type="entry name" value="PHOSPHATE TRANSPORT SYSTEM PERMEASE PROTEIN PST"/>
    <property type="match status" value="1"/>
</dbReference>
<evidence type="ECO:0000256" key="7">
    <source>
        <dbReference type="ARBA" id="ARBA00022989"/>
    </source>
</evidence>
<reference evidence="13" key="1">
    <citation type="submission" date="2020-08" db="EMBL/GenBank/DDBJ databases">
        <title>Whole genome shotgun sequence of Polymorphospora rubra NBRC 101157.</title>
        <authorList>
            <person name="Komaki H."/>
            <person name="Tamura T."/>
        </authorList>
    </citation>
    <scope>NUCLEOTIDE SEQUENCE</scope>
    <source>
        <strain evidence="13">NBRC 101157</strain>
    </source>
</reference>
<evidence type="ECO:0000256" key="10">
    <source>
        <dbReference type="RuleBase" id="RU363054"/>
    </source>
</evidence>
<dbReference type="AlphaFoldDB" id="A0A810NA83"/>
<dbReference type="InterPro" id="IPR035906">
    <property type="entry name" value="MetI-like_sf"/>
</dbReference>
<evidence type="ECO:0000256" key="5">
    <source>
        <dbReference type="ARBA" id="ARBA00022592"/>
    </source>
</evidence>
<keyword evidence="5 10" id="KW-0592">Phosphate transport</keyword>
<dbReference type="SUPFAM" id="SSF161098">
    <property type="entry name" value="MetI-like"/>
    <property type="match status" value="1"/>
</dbReference>
<dbReference type="EMBL" id="AP023359">
    <property type="protein sequence ID" value="BCJ70316.1"/>
    <property type="molecule type" value="Genomic_DNA"/>
</dbReference>
<dbReference type="InterPro" id="IPR011864">
    <property type="entry name" value="Phosphate_PstC"/>
</dbReference>
<dbReference type="Gene3D" id="1.10.3720.10">
    <property type="entry name" value="MetI-like"/>
    <property type="match status" value="1"/>
</dbReference>
<feature type="compositionally biased region" description="Basic and acidic residues" evidence="11">
    <location>
        <begin position="1"/>
        <end position="11"/>
    </location>
</feature>
<feature type="transmembrane region" description="Helical" evidence="9">
    <location>
        <begin position="234"/>
        <end position="254"/>
    </location>
</feature>
<dbReference type="PROSITE" id="PS50928">
    <property type="entry name" value="ABC_TM1"/>
    <property type="match status" value="1"/>
</dbReference>
<evidence type="ECO:0000256" key="11">
    <source>
        <dbReference type="SAM" id="MobiDB-lite"/>
    </source>
</evidence>
<name>A0A810NA83_9ACTN</name>
<evidence type="ECO:0000256" key="3">
    <source>
        <dbReference type="ARBA" id="ARBA00022448"/>
    </source>
</evidence>
<evidence type="ECO:0000313" key="14">
    <source>
        <dbReference type="Proteomes" id="UP000680866"/>
    </source>
</evidence>
<evidence type="ECO:0000313" key="13">
    <source>
        <dbReference type="EMBL" id="BCJ70316.1"/>
    </source>
</evidence>
<evidence type="ECO:0000259" key="12">
    <source>
        <dbReference type="PROSITE" id="PS50928"/>
    </source>
</evidence>
<protein>
    <recommendedName>
        <fullName evidence="10">Phosphate transport system permease protein</fullName>
    </recommendedName>
</protein>
<dbReference type="InterPro" id="IPR000515">
    <property type="entry name" value="MetI-like"/>
</dbReference>
<feature type="transmembrane region" description="Helical" evidence="9">
    <location>
        <begin position="83"/>
        <end position="104"/>
    </location>
</feature>
<keyword evidence="7 9" id="KW-1133">Transmembrane helix</keyword>
<dbReference type="Pfam" id="PF00528">
    <property type="entry name" value="BPD_transp_1"/>
    <property type="match status" value="1"/>
</dbReference>
<feature type="transmembrane region" description="Helical" evidence="9">
    <location>
        <begin position="311"/>
        <end position="329"/>
    </location>
</feature>
<feature type="transmembrane region" description="Helical" evidence="9">
    <location>
        <begin position="349"/>
        <end position="373"/>
    </location>
</feature>
<evidence type="ECO:0000256" key="6">
    <source>
        <dbReference type="ARBA" id="ARBA00022692"/>
    </source>
</evidence>
<feature type="transmembrane region" description="Helical" evidence="9">
    <location>
        <begin position="166"/>
        <end position="188"/>
    </location>
</feature>
<dbReference type="GO" id="GO:0006817">
    <property type="term" value="P:phosphate ion transport"/>
    <property type="evidence" value="ECO:0007669"/>
    <property type="project" value="UniProtKB-KW"/>
</dbReference>
<dbReference type="Proteomes" id="UP000680866">
    <property type="component" value="Chromosome"/>
</dbReference>
<gene>
    <name evidence="13" type="primary">pstC_3</name>
    <name evidence="13" type="ORF">Prubr_73370</name>
</gene>
<evidence type="ECO:0000256" key="2">
    <source>
        <dbReference type="ARBA" id="ARBA00007069"/>
    </source>
</evidence>
<comment type="subcellular location">
    <subcellularLocation>
        <location evidence="1 9">Cell membrane</location>
        <topology evidence="1 9">Multi-pass membrane protein</topology>
    </subcellularLocation>
</comment>
<evidence type="ECO:0000256" key="9">
    <source>
        <dbReference type="RuleBase" id="RU363032"/>
    </source>
</evidence>
<comment type="similarity">
    <text evidence="2 10">Belongs to the binding-protein-dependent transport system permease family. CysTW subfamily.</text>
</comment>
<keyword evidence="4 10" id="KW-1003">Cell membrane</keyword>
<evidence type="ECO:0000256" key="1">
    <source>
        <dbReference type="ARBA" id="ARBA00004651"/>
    </source>
</evidence>
<feature type="region of interest" description="Disordered" evidence="11">
    <location>
        <begin position="1"/>
        <end position="65"/>
    </location>
</feature>
<feature type="compositionally biased region" description="Pro residues" evidence="11">
    <location>
        <begin position="39"/>
        <end position="51"/>
    </location>
</feature>
<keyword evidence="14" id="KW-1185">Reference proteome</keyword>